<proteinExistence type="predicted"/>
<dbReference type="AlphaFoldDB" id="A0A448Z2L3"/>
<accession>A0A448Z2L3</accession>
<gene>
    <name evidence="2" type="ORF">PSNMU_V1.4_AUG-EV-PASAV3_0029440</name>
</gene>
<dbReference type="OrthoDB" id="48732at2759"/>
<sequence>MQNYTADPCSAVAPLVRAMECIPEGENEDGLHGSSASLFSSIRNLNPAFGGTETDKQEAPLKDLKQRLESFLSCGWLTKQEYQQHADFLATYHSDSSIGANGKFALRELEKELDSIEEKKSAQPAPQSWSDMFMSTLGISTSKPGSSGPQARTSFSPLANATNRSANGATNPSPPTIVSPGDLSNVLSGEDVAELFVETCFFARLGFVQPPCCMSCTYREALRGSLPNEQCDRWVVWRRDAGKTFDPSNNADLGKNALVVQCRSARRLIAGKTVEGYRWDDKKRVLRRRTKGI</sequence>
<feature type="compositionally biased region" description="Polar residues" evidence="1">
    <location>
        <begin position="140"/>
        <end position="171"/>
    </location>
</feature>
<feature type="region of interest" description="Disordered" evidence="1">
    <location>
        <begin position="140"/>
        <end position="175"/>
    </location>
</feature>
<reference evidence="2 3" key="1">
    <citation type="submission" date="2019-01" db="EMBL/GenBank/DDBJ databases">
        <authorList>
            <person name="Ferrante I. M."/>
        </authorList>
    </citation>
    <scope>NUCLEOTIDE SEQUENCE [LARGE SCALE GENOMIC DNA]</scope>
    <source>
        <strain evidence="2 3">B856</strain>
    </source>
</reference>
<evidence type="ECO:0000313" key="2">
    <source>
        <dbReference type="EMBL" id="VEU36268.1"/>
    </source>
</evidence>
<keyword evidence="3" id="KW-1185">Reference proteome</keyword>
<organism evidence="2 3">
    <name type="scientific">Pseudo-nitzschia multistriata</name>
    <dbReference type="NCBI Taxonomy" id="183589"/>
    <lineage>
        <taxon>Eukaryota</taxon>
        <taxon>Sar</taxon>
        <taxon>Stramenopiles</taxon>
        <taxon>Ochrophyta</taxon>
        <taxon>Bacillariophyta</taxon>
        <taxon>Bacillariophyceae</taxon>
        <taxon>Bacillariophycidae</taxon>
        <taxon>Bacillariales</taxon>
        <taxon>Bacillariaceae</taxon>
        <taxon>Pseudo-nitzschia</taxon>
    </lineage>
</organism>
<protein>
    <submittedName>
        <fullName evidence="2">Uncharacterized protein</fullName>
    </submittedName>
</protein>
<dbReference type="EMBL" id="CAACVS010000082">
    <property type="protein sequence ID" value="VEU36268.1"/>
    <property type="molecule type" value="Genomic_DNA"/>
</dbReference>
<dbReference type="Proteomes" id="UP000291116">
    <property type="component" value="Unassembled WGS sequence"/>
</dbReference>
<name>A0A448Z2L3_9STRA</name>
<evidence type="ECO:0000256" key="1">
    <source>
        <dbReference type="SAM" id="MobiDB-lite"/>
    </source>
</evidence>
<evidence type="ECO:0000313" key="3">
    <source>
        <dbReference type="Proteomes" id="UP000291116"/>
    </source>
</evidence>